<dbReference type="SUPFAM" id="SSF53187">
    <property type="entry name" value="Zn-dependent exopeptidases"/>
    <property type="match status" value="1"/>
</dbReference>
<name>A0AAU7DKS7_9BACT</name>
<dbReference type="Pfam" id="PF01546">
    <property type="entry name" value="Peptidase_M20"/>
    <property type="match status" value="1"/>
</dbReference>
<gene>
    <name evidence="6" type="ORF">P8935_01015</name>
</gene>
<dbReference type="InterPro" id="IPR051458">
    <property type="entry name" value="Cyt/Met_Dipeptidase"/>
</dbReference>
<proteinExistence type="predicted"/>
<dbReference type="GO" id="GO:0008233">
    <property type="term" value="F:peptidase activity"/>
    <property type="evidence" value="ECO:0007669"/>
    <property type="project" value="UniProtKB-KW"/>
</dbReference>
<evidence type="ECO:0000256" key="3">
    <source>
        <dbReference type="ARBA" id="ARBA00022801"/>
    </source>
</evidence>
<accession>A0AAU7DKS7</accession>
<dbReference type="Pfam" id="PF07687">
    <property type="entry name" value="M20_dimer"/>
    <property type="match status" value="1"/>
</dbReference>
<evidence type="ECO:0000256" key="1">
    <source>
        <dbReference type="ARBA" id="ARBA00022670"/>
    </source>
</evidence>
<reference evidence="6" key="1">
    <citation type="submission" date="2023-03" db="EMBL/GenBank/DDBJ databases">
        <title>Edaphobacter sp.</title>
        <authorList>
            <person name="Huber K.J."/>
            <person name="Papendorf J."/>
            <person name="Pilke C."/>
            <person name="Bunk B."/>
            <person name="Sproeer C."/>
            <person name="Pester M."/>
        </authorList>
    </citation>
    <scope>NUCLEOTIDE SEQUENCE</scope>
    <source>
        <strain evidence="6">DSM 110680</strain>
    </source>
</reference>
<feature type="signal peptide" evidence="4">
    <location>
        <begin position="1"/>
        <end position="24"/>
    </location>
</feature>
<dbReference type="GO" id="GO:0006508">
    <property type="term" value="P:proteolysis"/>
    <property type="evidence" value="ECO:0007669"/>
    <property type="project" value="UniProtKB-KW"/>
</dbReference>
<evidence type="ECO:0000259" key="5">
    <source>
        <dbReference type="Pfam" id="PF07687"/>
    </source>
</evidence>
<keyword evidence="3" id="KW-0378">Hydrolase</keyword>
<evidence type="ECO:0000256" key="4">
    <source>
        <dbReference type="SAM" id="SignalP"/>
    </source>
</evidence>
<dbReference type="EMBL" id="CP121196">
    <property type="protein sequence ID" value="XBH17925.1"/>
    <property type="molecule type" value="Genomic_DNA"/>
</dbReference>
<dbReference type="AlphaFoldDB" id="A0AAU7DKS7"/>
<dbReference type="GO" id="GO:0046872">
    <property type="term" value="F:metal ion binding"/>
    <property type="evidence" value="ECO:0007669"/>
    <property type="project" value="UniProtKB-KW"/>
</dbReference>
<feature type="chain" id="PRO_5043840103" evidence="4">
    <location>
        <begin position="25"/>
        <end position="490"/>
    </location>
</feature>
<dbReference type="Gene3D" id="3.40.630.10">
    <property type="entry name" value="Zn peptidases"/>
    <property type="match status" value="1"/>
</dbReference>
<feature type="domain" description="Peptidase M20 dimerisation" evidence="5">
    <location>
        <begin position="223"/>
        <end position="373"/>
    </location>
</feature>
<keyword evidence="4" id="KW-0732">Signal</keyword>
<dbReference type="Gene3D" id="3.30.70.360">
    <property type="match status" value="1"/>
</dbReference>
<dbReference type="InterPro" id="IPR011650">
    <property type="entry name" value="Peptidase_M20_dimer"/>
</dbReference>
<keyword evidence="2" id="KW-0479">Metal-binding</keyword>
<dbReference type="PANTHER" id="PTHR43270:SF8">
    <property type="entry name" value="DI- AND TRIPEPTIDASE DUG2-RELATED"/>
    <property type="match status" value="1"/>
</dbReference>
<sequence>MLKRRALVLPLVWSCLCATLPAQTAPFQAAHQYTAAHQPELLHQFSDFLAIPNVAADPANLQRNADFLLEALHSRGVDAKLLTLAGAPPVVFGQLMTPGAQHTVVFYAHYDGQPVTPSEWTIPPFQPTVNTIDGEQRIFARSAGDDKAAIFAQLTALDALKASGISLHANIRFVWEGEEEAGSPHLEQILQANHELVHGDIWLVCDGPVDQSGKQTVVFGARGDAHLEITLYGPHHGLHSGHYGNWAPNPAMMLAQLLAGMKDENGRVLIPHFYDGIAPLSAAEKSALARAPVNDPMLMDAFWLGHADGNGAHLLELINQPSLNINGLSSAQTGPHAANVIPSTAVGDIDLRLVVGIEWKAQQQRVIDYVQSRGYFVVDHDPSKQEVTSHPRVAKIISDPASYNAVRTPMDLPIAKEVIEAVASARGDVVLLPTMGGSVPLGAMERAAHTRTITVPIANYDDNQHAANENLRLQNLWNGIETMAALLQMQ</sequence>
<dbReference type="PANTHER" id="PTHR43270">
    <property type="entry name" value="BETA-ALA-HIS DIPEPTIDASE"/>
    <property type="match status" value="1"/>
</dbReference>
<dbReference type="RefSeq" id="WP_348263151.1">
    <property type="nucleotide sequence ID" value="NZ_CP121196.1"/>
</dbReference>
<evidence type="ECO:0000256" key="2">
    <source>
        <dbReference type="ARBA" id="ARBA00022723"/>
    </source>
</evidence>
<evidence type="ECO:0000313" key="6">
    <source>
        <dbReference type="EMBL" id="XBH17925.1"/>
    </source>
</evidence>
<protein>
    <submittedName>
        <fullName evidence="6">M20/M25/M40 family metallo-hydrolase</fullName>
    </submittedName>
</protein>
<keyword evidence="1" id="KW-0645">Protease</keyword>
<dbReference type="InterPro" id="IPR002933">
    <property type="entry name" value="Peptidase_M20"/>
</dbReference>
<organism evidence="6">
    <name type="scientific">Telmatobacter sp. DSM 110680</name>
    <dbReference type="NCBI Taxonomy" id="3036704"/>
    <lineage>
        <taxon>Bacteria</taxon>
        <taxon>Pseudomonadati</taxon>
        <taxon>Acidobacteriota</taxon>
        <taxon>Terriglobia</taxon>
        <taxon>Terriglobales</taxon>
        <taxon>Acidobacteriaceae</taxon>
        <taxon>Telmatobacter</taxon>
    </lineage>
</organism>